<proteinExistence type="predicted"/>
<dbReference type="EMBL" id="VZOJ01000107">
    <property type="protein sequence ID" value="KAB0633702.1"/>
    <property type="molecule type" value="Genomic_DNA"/>
</dbReference>
<feature type="compositionally biased region" description="Low complexity" evidence="1">
    <location>
        <begin position="79"/>
        <end position="95"/>
    </location>
</feature>
<protein>
    <submittedName>
        <fullName evidence="2">Uncharacterized protein</fullName>
    </submittedName>
</protein>
<evidence type="ECO:0000313" key="3">
    <source>
        <dbReference type="Proteomes" id="UP000430232"/>
    </source>
</evidence>
<gene>
    <name evidence="2" type="ORF">F7R21_27330</name>
</gene>
<feature type="region of interest" description="Disordered" evidence="1">
    <location>
        <begin position="59"/>
        <end position="95"/>
    </location>
</feature>
<organism evidence="2 3">
    <name type="scientific">Burkholderia latens</name>
    <dbReference type="NCBI Taxonomy" id="488446"/>
    <lineage>
        <taxon>Bacteria</taxon>
        <taxon>Pseudomonadati</taxon>
        <taxon>Pseudomonadota</taxon>
        <taxon>Betaproteobacteria</taxon>
        <taxon>Burkholderiales</taxon>
        <taxon>Burkholderiaceae</taxon>
        <taxon>Burkholderia</taxon>
        <taxon>Burkholderia cepacia complex</taxon>
    </lineage>
</organism>
<dbReference type="AlphaFoldDB" id="A0A6H9STD3"/>
<dbReference type="OrthoDB" id="9036003at2"/>
<evidence type="ECO:0000313" key="2">
    <source>
        <dbReference type="EMBL" id="KAB0633702.1"/>
    </source>
</evidence>
<sequence>MTDHRYVFQRPAEAARLQARRRYAVRTGLAPGERAATCLPPLSRPGRQAAAAAARCAMPAQRPSSACHKENSRMTQSNRSPSRAAASVARPSRHD</sequence>
<keyword evidence="3" id="KW-1185">Reference proteome</keyword>
<comment type="caution">
    <text evidence="2">The sequence shown here is derived from an EMBL/GenBank/DDBJ whole genome shotgun (WGS) entry which is preliminary data.</text>
</comment>
<dbReference type="Proteomes" id="UP000430232">
    <property type="component" value="Unassembled WGS sequence"/>
</dbReference>
<reference evidence="2 3" key="1">
    <citation type="submission" date="2019-09" db="EMBL/GenBank/DDBJ databases">
        <title>Draft genome sequences of 48 bacterial type strains from the CCUG.</title>
        <authorList>
            <person name="Tunovic T."/>
            <person name="Pineiro-Iglesias B."/>
            <person name="Unosson C."/>
            <person name="Inganas E."/>
            <person name="Ohlen M."/>
            <person name="Cardew S."/>
            <person name="Jensie-Markopoulos S."/>
            <person name="Salva-Serra F."/>
            <person name="Jaen-Luchoro D."/>
            <person name="Karlsson R."/>
            <person name="Svensson-Stadler L."/>
            <person name="Chun J."/>
            <person name="Moore E."/>
        </authorList>
    </citation>
    <scope>NUCLEOTIDE SEQUENCE [LARGE SCALE GENOMIC DNA]</scope>
    <source>
        <strain evidence="2 3">CCUG 54555</strain>
    </source>
</reference>
<accession>A0A6H9STD3</accession>
<name>A0A6H9STD3_9BURK</name>
<evidence type="ECO:0000256" key="1">
    <source>
        <dbReference type="SAM" id="MobiDB-lite"/>
    </source>
</evidence>